<evidence type="ECO:0000256" key="2">
    <source>
        <dbReference type="ARBA" id="ARBA00022679"/>
    </source>
</evidence>
<comment type="caution">
    <text evidence="4">The sequence shown here is derived from an EMBL/GenBank/DDBJ whole genome shotgun (WGS) entry which is preliminary data.</text>
</comment>
<dbReference type="RefSeq" id="WP_100181144.1">
    <property type="nucleotide sequence ID" value="NZ_LFJC01000003.1"/>
</dbReference>
<dbReference type="EMBL" id="LFJC01000003">
    <property type="protein sequence ID" value="PIT06086.1"/>
    <property type="molecule type" value="Genomic_DNA"/>
</dbReference>
<keyword evidence="5" id="KW-1185">Reference proteome</keyword>
<dbReference type="InterPro" id="IPR029063">
    <property type="entry name" value="SAM-dependent_MTases_sf"/>
</dbReference>
<evidence type="ECO:0000313" key="4">
    <source>
        <dbReference type="EMBL" id="PIT06086.1"/>
    </source>
</evidence>
<dbReference type="PANTHER" id="PTHR10509:SF14">
    <property type="entry name" value="CAFFEOYL-COA O-METHYLTRANSFERASE 3-RELATED"/>
    <property type="match status" value="1"/>
</dbReference>
<name>A0A2M6UNE2_9BRAD</name>
<dbReference type="Pfam" id="PF01596">
    <property type="entry name" value="Methyltransf_3"/>
    <property type="match status" value="1"/>
</dbReference>
<evidence type="ECO:0000256" key="1">
    <source>
        <dbReference type="ARBA" id="ARBA00022603"/>
    </source>
</evidence>
<reference evidence="4 5" key="1">
    <citation type="submission" date="2015-06" db="EMBL/GenBank/DDBJ databases">
        <title>Comparative genome analysis of nirS-carrying Bradyrhizobium sp. strains.</title>
        <authorList>
            <person name="Ishii S."/>
            <person name="Jang J."/>
            <person name="Nishizawa T."/>
            <person name="Senoo K."/>
        </authorList>
    </citation>
    <scope>NUCLEOTIDE SEQUENCE [LARGE SCALE GENOMIC DNA]</scope>
    <source>
        <strain evidence="4 5">TSA1</strain>
    </source>
</reference>
<sequence length="218" mass="24544">MKHVTDIEIRQYAVEFGTRQTDVQRKLREETLALPEGNMVTSPPAGQLLAFLMKTIGAKRVLEIGTYTGYSALAMALALPPDGRLITLDASEEWTATARCYWRKAGVTDRIALKLGDAIVSLERLLGDEGEGAFDFVYIDADKENYDTYYEYSLRLIRPAGLICFDNVFWGRSVADPQDHSAETVAMRRLNVKIRDDERVDMSMLPLGDGMTLVRRRS</sequence>
<dbReference type="GO" id="GO:0008171">
    <property type="term" value="F:O-methyltransferase activity"/>
    <property type="evidence" value="ECO:0007669"/>
    <property type="project" value="InterPro"/>
</dbReference>
<dbReference type="PROSITE" id="PS51682">
    <property type="entry name" value="SAM_OMT_I"/>
    <property type="match status" value="1"/>
</dbReference>
<dbReference type="InterPro" id="IPR050362">
    <property type="entry name" value="Cation-dep_OMT"/>
</dbReference>
<dbReference type="InterPro" id="IPR002935">
    <property type="entry name" value="SAM_O-MeTrfase"/>
</dbReference>
<dbReference type="AlphaFoldDB" id="A0A2M6UNE2"/>
<dbReference type="CDD" id="cd02440">
    <property type="entry name" value="AdoMet_MTases"/>
    <property type="match status" value="1"/>
</dbReference>
<accession>A0A2M6UNE2</accession>
<evidence type="ECO:0008006" key="6">
    <source>
        <dbReference type="Google" id="ProtNLM"/>
    </source>
</evidence>
<dbReference type="SUPFAM" id="SSF53335">
    <property type="entry name" value="S-adenosyl-L-methionine-dependent methyltransferases"/>
    <property type="match status" value="1"/>
</dbReference>
<keyword evidence="2" id="KW-0808">Transferase</keyword>
<evidence type="ECO:0000256" key="3">
    <source>
        <dbReference type="ARBA" id="ARBA00022691"/>
    </source>
</evidence>
<gene>
    <name evidence="4" type="ORF">TSA1_15130</name>
</gene>
<dbReference type="PANTHER" id="PTHR10509">
    <property type="entry name" value="O-METHYLTRANSFERASE-RELATED"/>
    <property type="match status" value="1"/>
</dbReference>
<dbReference type="GO" id="GO:0032259">
    <property type="term" value="P:methylation"/>
    <property type="evidence" value="ECO:0007669"/>
    <property type="project" value="UniProtKB-KW"/>
</dbReference>
<proteinExistence type="predicted"/>
<organism evidence="4 5">
    <name type="scientific">Bradyrhizobium nitroreducens</name>
    <dbReference type="NCBI Taxonomy" id="709803"/>
    <lineage>
        <taxon>Bacteria</taxon>
        <taxon>Pseudomonadati</taxon>
        <taxon>Pseudomonadota</taxon>
        <taxon>Alphaproteobacteria</taxon>
        <taxon>Hyphomicrobiales</taxon>
        <taxon>Nitrobacteraceae</taxon>
        <taxon>Bradyrhizobium</taxon>
    </lineage>
</organism>
<dbReference type="Gene3D" id="3.40.50.150">
    <property type="entry name" value="Vaccinia Virus protein VP39"/>
    <property type="match status" value="1"/>
</dbReference>
<protein>
    <recommendedName>
        <fullName evidence="6">SAM-dependent methyltransferase</fullName>
    </recommendedName>
</protein>
<evidence type="ECO:0000313" key="5">
    <source>
        <dbReference type="Proteomes" id="UP000228930"/>
    </source>
</evidence>
<dbReference type="Proteomes" id="UP000228930">
    <property type="component" value="Unassembled WGS sequence"/>
</dbReference>
<keyword evidence="3" id="KW-0949">S-adenosyl-L-methionine</keyword>
<keyword evidence="1" id="KW-0489">Methyltransferase</keyword>
<dbReference type="GO" id="GO:0008757">
    <property type="term" value="F:S-adenosylmethionine-dependent methyltransferase activity"/>
    <property type="evidence" value="ECO:0007669"/>
    <property type="project" value="TreeGrafter"/>
</dbReference>